<evidence type="ECO:0000313" key="3">
    <source>
        <dbReference type="Proteomes" id="UP000465112"/>
    </source>
</evidence>
<keyword evidence="3" id="KW-1185">Reference proteome</keyword>
<feature type="region of interest" description="Disordered" evidence="1">
    <location>
        <begin position="62"/>
        <end position="165"/>
    </location>
</feature>
<feature type="region of interest" description="Disordered" evidence="1">
    <location>
        <begin position="361"/>
        <end position="389"/>
    </location>
</feature>
<reference evidence="2 3" key="1">
    <citation type="submission" date="2019-06" db="EMBL/GenBank/DDBJ databases">
        <title>A chromosome-scale genome assembly of the European perch, Perca fluviatilis.</title>
        <authorList>
            <person name="Roques C."/>
            <person name="Zahm M."/>
            <person name="Cabau C."/>
            <person name="Klopp C."/>
            <person name="Bouchez O."/>
            <person name="Donnadieu C."/>
            <person name="Kuhl H."/>
            <person name="Gislard M."/>
            <person name="Guendouz S."/>
            <person name="Journot L."/>
            <person name="Haffray P."/>
            <person name="Bestin A."/>
            <person name="Morvezen R."/>
            <person name="Feron R."/>
            <person name="Wen M."/>
            <person name="Jouanno E."/>
            <person name="Herpin A."/>
            <person name="Schartl M."/>
            <person name="Postlethwait J."/>
            <person name="Schaerlinger B."/>
            <person name="Chardard D."/>
            <person name="Lecocq T."/>
            <person name="Poncet C."/>
            <person name="Jaffrelo L."/>
            <person name="Lampietro C."/>
            <person name="Guiguen Y."/>
        </authorList>
    </citation>
    <scope>NUCLEOTIDE SEQUENCE [LARGE SCALE GENOMIC DNA]</scope>
    <source>
        <tissue evidence="2">Blood</tissue>
    </source>
</reference>
<name>A0A6A5EIG5_PERFL</name>
<dbReference type="AlphaFoldDB" id="A0A6A5EIG5"/>
<protein>
    <submittedName>
        <fullName evidence="2">Uncharacterized protein</fullName>
    </submittedName>
</protein>
<dbReference type="InterPro" id="IPR012340">
    <property type="entry name" value="NA-bd_OB-fold"/>
</dbReference>
<organism evidence="2 3">
    <name type="scientific">Perca fluviatilis</name>
    <name type="common">European perch</name>
    <dbReference type="NCBI Taxonomy" id="8168"/>
    <lineage>
        <taxon>Eukaryota</taxon>
        <taxon>Metazoa</taxon>
        <taxon>Chordata</taxon>
        <taxon>Craniata</taxon>
        <taxon>Vertebrata</taxon>
        <taxon>Euteleostomi</taxon>
        <taxon>Actinopterygii</taxon>
        <taxon>Neopterygii</taxon>
        <taxon>Teleostei</taxon>
        <taxon>Neoteleostei</taxon>
        <taxon>Acanthomorphata</taxon>
        <taxon>Eupercaria</taxon>
        <taxon>Perciformes</taxon>
        <taxon>Percoidei</taxon>
        <taxon>Percidae</taxon>
        <taxon>Percinae</taxon>
        <taxon>Perca</taxon>
    </lineage>
</organism>
<dbReference type="SUPFAM" id="SSF50249">
    <property type="entry name" value="Nucleic acid-binding proteins"/>
    <property type="match status" value="1"/>
</dbReference>
<gene>
    <name evidence="2" type="ORF">PFLUV_G00186690</name>
</gene>
<dbReference type="EMBL" id="VHII01000016">
    <property type="protein sequence ID" value="KAF1378109.1"/>
    <property type="molecule type" value="Genomic_DNA"/>
</dbReference>
<feature type="compositionally biased region" description="Polar residues" evidence="1">
    <location>
        <begin position="380"/>
        <end position="389"/>
    </location>
</feature>
<comment type="caution">
    <text evidence="2">The sequence shown here is derived from an EMBL/GenBank/DDBJ whole genome shotgun (WGS) entry which is preliminary data.</text>
</comment>
<feature type="compositionally biased region" description="Basic and acidic residues" evidence="1">
    <location>
        <begin position="364"/>
        <end position="374"/>
    </location>
</feature>
<proteinExistence type="predicted"/>
<dbReference type="Gene3D" id="2.40.50.140">
    <property type="entry name" value="Nucleic acid-binding proteins"/>
    <property type="match status" value="2"/>
</dbReference>
<feature type="compositionally biased region" description="Basic residues" evidence="1">
    <location>
        <begin position="64"/>
        <end position="74"/>
    </location>
</feature>
<evidence type="ECO:0000256" key="1">
    <source>
        <dbReference type="SAM" id="MobiDB-lite"/>
    </source>
</evidence>
<feature type="compositionally biased region" description="Polar residues" evidence="1">
    <location>
        <begin position="153"/>
        <end position="165"/>
    </location>
</feature>
<accession>A0A6A5EIG5</accession>
<evidence type="ECO:0000313" key="2">
    <source>
        <dbReference type="EMBL" id="KAF1378109.1"/>
    </source>
</evidence>
<dbReference type="Proteomes" id="UP000465112">
    <property type="component" value="Chromosome 16"/>
</dbReference>
<sequence>MLFNLFKIPQGVKDGKAREEIPDLIVQYYGTEGSIFEIDKIMKNIPRNDAAVQQPLRPFVEKLKKQRQGKKGTMRKLSIDHGSATKKQKPAADLKSCQPDQMDPVNAAKPTKKPKKMTETQDSSLKHPASASNNMDSVGAVESEKKTEEQDSSQKPVESIKTSKALSAAVQTGRIEIMGIKMSSKKKTHLVVEFNGRMQTVIVTTRLLANTFGLEVEDDFERRLRYQMPLTAEAKLQGNKVIYIKKMDPVGEMRTEEQDSSPKLAAPSKTFKVQSAAVRTGRIKILGIKKSNNTNIHLMVEFNGRKRTFFLTNRLLASAFGLEVDDDFERRLCSQMPLTAEATIQGKKKITDIKKMDSVGAETMEQKTENKDVSLKPVESSKTSKAQSAAVQTGRIQIMEIKTSKKKKKNKKLVVEFNGQMQKFFVTTRLLANAFGLKVDDDIERRLRSQMPLTAEATLEGNKITDIRVNPNLEMSERTSLSGSLAEKQKPDAGKKRKREEEEEEEWIDVTSDHPKIPILEIFDGKVVQKSGLRMYKTPKKEKKFFFYLAVADEKASVKVMVYGKKRFQEIKEESSYLFKKLTIDEYGVKVTKSSKVLQMSPVDVPEKREMEARKLIYPESPMYSIKEAKLSADKTEVSVEGTITDIDPVQKTDGKDDTERGFQLKDNTDSIDIFMWGDAIEQCNGLSVGDVVKVTNIKIHQFFETTLNSTVYSRIEKVQSVGTKKARIKIIGIIKASQEETYLEAEFNNQPHMFVVDSPLLAKTFGFELDEDFEESLLDKIPLSADAEIQGTVSLNSTVYSRIEKMDPVELEEEDLSLEAAESSKTFKMTSRLLEKSWKRALSSILEKLTERQFAKMLFNLVKFPVKLKTGKARRYISYLIFEHFGTYGSISEIDKMMKMIPINDAAVQKLLRPFVEKLKKHRQEEKGLKSSYD</sequence>
<feature type="region of interest" description="Disordered" evidence="1">
    <location>
        <begin position="476"/>
        <end position="507"/>
    </location>
</feature>